<keyword evidence="4 8" id="KW-1161">Viral attachment to host cell</keyword>
<dbReference type="SUPFAM" id="SSF88648">
    <property type="entry name" value="Group I dsDNA viruses"/>
    <property type="match status" value="1"/>
</dbReference>
<dbReference type="GO" id="GO:0019062">
    <property type="term" value="P:virion attachment to host cell"/>
    <property type="evidence" value="ECO:0007669"/>
    <property type="project" value="UniProtKB-UniRule"/>
</dbReference>
<evidence type="ECO:0000256" key="2">
    <source>
        <dbReference type="ARBA" id="ARBA00022561"/>
    </source>
</evidence>
<dbReference type="InterPro" id="IPR011222">
    <property type="entry name" value="dsDNA_vir_gr_I_capsid"/>
</dbReference>
<comment type="similarity">
    <text evidence="8">Belongs to the papillomaviridae L1 protein family.</text>
</comment>
<evidence type="ECO:0000256" key="4">
    <source>
        <dbReference type="ARBA" id="ARBA00022804"/>
    </source>
</evidence>
<evidence type="ECO:0000313" key="9">
    <source>
        <dbReference type="EMBL" id="ABD77401.1"/>
    </source>
</evidence>
<keyword evidence="7 8" id="KW-1160">Virus entry into host cell</keyword>
<dbReference type="EMBL" id="DQ418470">
    <property type="protein sequence ID" value="ABD77401.1"/>
    <property type="molecule type" value="Genomic_DNA"/>
</dbReference>
<keyword evidence="2 8" id="KW-0167">Capsid protein</keyword>
<keyword evidence="8" id="KW-1145">T=7 icosahedral capsid protein</keyword>
<organism evidence="9">
    <name type="scientific">Human papillomavirus</name>
    <dbReference type="NCBI Taxonomy" id="10566"/>
    <lineage>
        <taxon>Viruses</taxon>
        <taxon>Monodnaviria</taxon>
        <taxon>Shotokuvirae</taxon>
        <taxon>Cossaviricota</taxon>
        <taxon>Papovaviricetes</taxon>
        <taxon>Zurhausenvirales</taxon>
        <taxon>Papillomaviridae</taxon>
    </lineage>
</organism>
<dbReference type="Pfam" id="PF00500">
    <property type="entry name" value="Late_protein_L1"/>
    <property type="match status" value="1"/>
</dbReference>
<gene>
    <name evidence="8 9" type="primary">L1</name>
</gene>
<keyword evidence="6 8" id="KW-0426">Late protein</keyword>
<dbReference type="InterPro" id="IPR002210">
    <property type="entry name" value="Capsid_L1_Papillomavir"/>
</dbReference>
<dbReference type="GO" id="GO:0046718">
    <property type="term" value="P:symbiont entry into host cell"/>
    <property type="evidence" value="ECO:0007669"/>
    <property type="project" value="UniProtKB-UniRule"/>
</dbReference>
<feature type="non-terminal residue" evidence="9">
    <location>
        <position position="1"/>
    </location>
</feature>
<accession>Q1ZZA4</accession>
<dbReference type="PRINTS" id="PR00865">
    <property type="entry name" value="HPVCAPSIDL1"/>
</dbReference>
<comment type="subunit">
    <text evidence="8">Self-assembles into homopentamers. The capsid has an icosahedral symmetry and consists of 72 capsomers, with each capsomer being a pentamer of L1. Interacts with the minor capsid protein L2; this interaction is necessary for viral genome encapsidation.</text>
</comment>
<dbReference type="GO" id="GO:0005198">
    <property type="term" value="F:structural molecule activity"/>
    <property type="evidence" value="ECO:0007669"/>
    <property type="project" value="InterPro"/>
</dbReference>
<dbReference type="Gene3D" id="2.60.175.20">
    <property type="entry name" value="Major capsid L1 (late) superfamily, Papillomavirus"/>
    <property type="match status" value="1"/>
</dbReference>
<dbReference type="InterPro" id="IPR036973">
    <property type="entry name" value="Capsid_L1_sf_Papillomavir"/>
</dbReference>
<keyword evidence="3 8" id="KW-0945">Host-virus interaction</keyword>
<evidence type="ECO:0000256" key="6">
    <source>
        <dbReference type="ARBA" id="ARBA00022921"/>
    </source>
</evidence>
<comment type="subcellular location">
    <subcellularLocation>
        <location evidence="1 8">Virion</location>
    </subcellularLocation>
</comment>
<dbReference type="GO" id="GO:0039620">
    <property type="term" value="C:T=7 icosahedral viral capsid"/>
    <property type="evidence" value="ECO:0007669"/>
    <property type="project" value="UniProtKB-KW"/>
</dbReference>
<evidence type="ECO:0000256" key="5">
    <source>
        <dbReference type="ARBA" id="ARBA00022844"/>
    </source>
</evidence>
<keyword evidence="5 8" id="KW-0946">Virion</keyword>
<evidence type="ECO:0000256" key="7">
    <source>
        <dbReference type="ARBA" id="ARBA00023296"/>
    </source>
</evidence>
<comment type="function">
    <text evidence="8">Forms an icosahedral capsid with a T=7 symmetry and a 50 nm diameter. The capsid is composed of 72 pentamers linked to each other by disulfide bonds and associated with L2 proteins. Binds to heparan sulfate proteoglycans on cell surface of basal layer keratinocytes to provide initial virion attachment. This binding mediates a conformational change in the virus capsid that facilitates efficient infection. The virion enters the host cell via endocytosis. During virus trafficking, L1 protein dissociates from the viral DNA and the genomic DNA is released to the host nucleus. The virion assembly takes place within the cell nucleus. Encapsulates the genomic DNA together with protein L2.</text>
</comment>
<reference evidence="9" key="1">
    <citation type="journal article" date="2007" name="J. Invest. Dermatol.">
        <title>Cutaneous human papillomaviruses persist on healthy skin.</title>
        <authorList>
            <person name="Hazard K."/>
            <person name="Karlsson A."/>
            <person name="Andersson K."/>
            <person name="Ekberg H."/>
            <person name="Dillner J."/>
            <person name="Forslund O."/>
        </authorList>
    </citation>
    <scope>NUCLEOTIDE SEQUENCE</scope>
    <source>
        <strain evidence="9">FA154</strain>
    </source>
</reference>
<protein>
    <recommendedName>
        <fullName evidence="8">Major capsid protein L1</fullName>
    </recommendedName>
</protein>
<proteinExistence type="inferred from homology"/>
<evidence type="ECO:0000256" key="8">
    <source>
        <dbReference type="RuleBase" id="RU361248"/>
    </source>
</evidence>
<feature type="non-terminal residue" evidence="9">
    <location>
        <position position="144"/>
    </location>
</feature>
<sequence>PVKDNNQNVLIPKVSSNQYRVFRLKLPDPNRFALIETDVYNPEVERLVWKLKGVEISRGGPIGIGTVGHPLFNKLNDTENPNKYFQGTKDSRQNVSMDPKQNQLFVLGCTPCIGEHWDKALPCAEPAPKAGDCPPLQVVNSYIE</sequence>
<name>Q1ZZA4_9PAPI</name>
<evidence type="ECO:0000256" key="1">
    <source>
        <dbReference type="ARBA" id="ARBA00004328"/>
    </source>
</evidence>
<evidence type="ECO:0000256" key="3">
    <source>
        <dbReference type="ARBA" id="ARBA00022581"/>
    </source>
</evidence>